<dbReference type="Pfam" id="PF13561">
    <property type="entry name" value="adh_short_C2"/>
    <property type="match status" value="1"/>
</dbReference>
<dbReference type="PROSITE" id="PS00061">
    <property type="entry name" value="ADH_SHORT"/>
    <property type="match status" value="2"/>
</dbReference>
<keyword evidence="1" id="KW-0521">NADP</keyword>
<dbReference type="InterPro" id="IPR020904">
    <property type="entry name" value="Sc_DH/Rdtase_CS"/>
</dbReference>
<dbReference type="Gene3D" id="3.40.50.720">
    <property type="entry name" value="NAD(P)-binding Rossmann-like Domain"/>
    <property type="match status" value="2"/>
</dbReference>
<dbReference type="InterPro" id="IPR036291">
    <property type="entry name" value="NAD(P)-bd_dom_sf"/>
</dbReference>
<name>A0AAP0S4W2_LIQFO</name>
<dbReference type="PRINTS" id="PR00081">
    <property type="entry name" value="GDHRDH"/>
</dbReference>
<protein>
    <submittedName>
        <fullName evidence="3">Uncharacterized protein</fullName>
    </submittedName>
</protein>
<keyword evidence="2" id="KW-0560">Oxidoreductase</keyword>
<accession>A0AAP0S4W2</accession>
<evidence type="ECO:0000313" key="3">
    <source>
        <dbReference type="EMBL" id="KAK9290652.1"/>
    </source>
</evidence>
<dbReference type="SUPFAM" id="SSF51735">
    <property type="entry name" value="NAD(P)-binding Rossmann-fold domains"/>
    <property type="match status" value="2"/>
</dbReference>
<dbReference type="AlphaFoldDB" id="A0AAP0S4W2"/>
<dbReference type="FunFam" id="3.40.50.720:FF:000084">
    <property type="entry name" value="Short-chain dehydrogenase reductase"/>
    <property type="match status" value="2"/>
</dbReference>
<dbReference type="Pfam" id="PF00106">
    <property type="entry name" value="adh_short"/>
    <property type="match status" value="1"/>
</dbReference>
<dbReference type="EMBL" id="JBBPBK010000002">
    <property type="protein sequence ID" value="KAK9290652.1"/>
    <property type="molecule type" value="Genomic_DNA"/>
</dbReference>
<comment type="caution">
    <text evidence="3">The sequence shown here is derived from an EMBL/GenBank/DDBJ whole genome shotgun (WGS) entry which is preliminary data.</text>
</comment>
<evidence type="ECO:0000313" key="4">
    <source>
        <dbReference type="Proteomes" id="UP001415857"/>
    </source>
</evidence>
<dbReference type="GO" id="GO:0016491">
    <property type="term" value="F:oxidoreductase activity"/>
    <property type="evidence" value="ECO:0007669"/>
    <property type="project" value="UniProtKB-KW"/>
</dbReference>
<evidence type="ECO:0000256" key="1">
    <source>
        <dbReference type="ARBA" id="ARBA00022857"/>
    </source>
</evidence>
<dbReference type="InterPro" id="IPR045000">
    <property type="entry name" value="TR"/>
</dbReference>
<dbReference type="PANTHER" id="PTHR42898:SF6">
    <property type="entry name" value="NADP-DEPENDENT MANNITOL DEHYDROGENASE"/>
    <property type="match status" value="1"/>
</dbReference>
<keyword evidence="4" id="KW-1185">Reference proteome</keyword>
<dbReference type="PANTHER" id="PTHR42898">
    <property type="entry name" value="TROPINONE REDUCTASE"/>
    <property type="match status" value="1"/>
</dbReference>
<dbReference type="InterPro" id="IPR002347">
    <property type="entry name" value="SDR_fam"/>
</dbReference>
<dbReference type="PRINTS" id="PR00080">
    <property type="entry name" value="SDRFAMILY"/>
</dbReference>
<dbReference type="Proteomes" id="UP001415857">
    <property type="component" value="Unassembled WGS sequence"/>
</dbReference>
<reference evidence="3 4" key="1">
    <citation type="journal article" date="2024" name="Plant J.">
        <title>Genome sequences and population genomics reveal climatic adaptation and genomic divergence between two closely related sweetgum species.</title>
        <authorList>
            <person name="Xu W.Q."/>
            <person name="Ren C.Q."/>
            <person name="Zhang X.Y."/>
            <person name="Comes H.P."/>
            <person name="Liu X.H."/>
            <person name="Li Y.G."/>
            <person name="Kettle C.J."/>
            <person name="Jalonen R."/>
            <person name="Gaisberger H."/>
            <person name="Ma Y.Z."/>
            <person name="Qiu Y.X."/>
        </authorList>
    </citation>
    <scope>NUCLEOTIDE SEQUENCE [LARGE SCALE GENOMIC DNA]</scope>
    <source>
        <strain evidence="3">Hangzhou</strain>
    </source>
</reference>
<gene>
    <name evidence="3" type="ORF">L1049_008825</name>
</gene>
<proteinExistence type="predicted"/>
<sequence>MNLMLPVFVKLPKGKITHRPAVLVYISVASIQDFVYFANMNMAEEAEINLGNRRWSLKGMTALVTGGTRGIGHAIVEELARFGAVVHTCSRNQTELNECLLEWKRKGLRVTGSVCDLTSRAEREKLMETVSSAFHGKLNILVNNAGVAIVKETTEFTADDFSTIMGTNFESGYHLCQLAHPIVKASGNGSIVFISSIASVKALPLCSIYSATKGALNQLTRNLAYPTAKEVVDRIVSQTPIHRPGETNEVSSLVAFLCFPAASYITGQVFANLAKISMAECEINLGGGRWSLKGMTALVTGGTRGIGHAIVEELARFGAIVHTCSRNQTELNQRLLDWESKGLTVTASVCDLLSRAQREKLMDTVSSVFHGKLNILVNNAGVTTVPKETTEFTAEDFSAIMGTNFESAYHLCQLAHPLLKSSGNGSIVFISSVGGVKAFPLCSIYSASKAAMNQLTKNLACEWAKDNIRANSVAPGVTRTSLLDNVEQDPKGMEVVSRLVSQNPIGRIGEPNEVSSLVAFLCFPAASYITGQLRWVSKMIQHTVPGLSKENDGNLCIQVKVLLASQDLWDIVRKGLCETYLTTRR</sequence>
<organism evidence="3 4">
    <name type="scientific">Liquidambar formosana</name>
    <name type="common">Formosan gum</name>
    <dbReference type="NCBI Taxonomy" id="63359"/>
    <lineage>
        <taxon>Eukaryota</taxon>
        <taxon>Viridiplantae</taxon>
        <taxon>Streptophyta</taxon>
        <taxon>Embryophyta</taxon>
        <taxon>Tracheophyta</taxon>
        <taxon>Spermatophyta</taxon>
        <taxon>Magnoliopsida</taxon>
        <taxon>eudicotyledons</taxon>
        <taxon>Gunneridae</taxon>
        <taxon>Pentapetalae</taxon>
        <taxon>Saxifragales</taxon>
        <taxon>Altingiaceae</taxon>
        <taxon>Liquidambar</taxon>
    </lineage>
</organism>
<evidence type="ECO:0000256" key="2">
    <source>
        <dbReference type="ARBA" id="ARBA00023002"/>
    </source>
</evidence>